<evidence type="ECO:0000313" key="2">
    <source>
        <dbReference type="EMBL" id="AFQ48996.1"/>
    </source>
</evidence>
<gene>
    <name evidence="2" type="ORF">GEM_2595</name>
</gene>
<proteinExistence type="predicted"/>
<keyword evidence="1" id="KW-0472">Membrane</keyword>
<keyword evidence="1" id="KW-0812">Transmembrane</keyword>
<evidence type="ECO:0000313" key="3">
    <source>
        <dbReference type="Proteomes" id="UP000032866"/>
    </source>
</evidence>
<sequence>MLAYGARACRAWLSRMLAWRVLDVFVAVMMLGFAINAR</sequence>
<evidence type="ECO:0000256" key="1">
    <source>
        <dbReference type="SAM" id="Phobius"/>
    </source>
</evidence>
<reference evidence="2 3" key="1">
    <citation type="journal article" date="2012" name="J. Bacteriol.">
        <title>Complete Genome Sequence of Burkholderia sp. Strain GG4, a Betaproteobacterium That Reduces 3-Oxo-N-Acylhomoserine Lactones and Produces Different N-Acylhomoserine Lactones.</title>
        <authorList>
            <person name="Hong K.W."/>
            <person name="Koh C.L."/>
            <person name="Sam C.K."/>
            <person name="Yin W.F."/>
            <person name="Chan K.G."/>
        </authorList>
    </citation>
    <scope>NUCLEOTIDE SEQUENCE [LARGE SCALE GENOMIC DNA]</scope>
    <source>
        <strain evidence="2 3">GG4</strain>
    </source>
</reference>
<dbReference type="AlphaFoldDB" id="A0A9W3PA03"/>
<accession>A0A9W3PA03</accession>
<protein>
    <submittedName>
        <fullName evidence="2">Lysine exporter protein LysE/YggA</fullName>
    </submittedName>
</protein>
<dbReference type="Proteomes" id="UP000032866">
    <property type="component" value="Chromosome 1"/>
</dbReference>
<dbReference type="KEGG" id="bct:GEM_2595"/>
<dbReference type="EMBL" id="CP003774">
    <property type="protein sequence ID" value="AFQ48996.1"/>
    <property type="molecule type" value="Genomic_DNA"/>
</dbReference>
<feature type="transmembrane region" description="Helical" evidence="1">
    <location>
        <begin position="17"/>
        <end position="35"/>
    </location>
</feature>
<keyword evidence="1" id="KW-1133">Transmembrane helix</keyword>
<name>A0A9W3PA03_BURCE</name>
<organism evidence="2 3">
    <name type="scientific">Burkholderia cepacia GG4</name>
    <dbReference type="NCBI Taxonomy" id="1009846"/>
    <lineage>
        <taxon>Bacteria</taxon>
        <taxon>Pseudomonadati</taxon>
        <taxon>Pseudomonadota</taxon>
        <taxon>Betaproteobacteria</taxon>
        <taxon>Burkholderiales</taxon>
        <taxon>Burkholderiaceae</taxon>
        <taxon>Burkholderia</taxon>
        <taxon>Burkholderia cepacia complex</taxon>
    </lineage>
</organism>